<evidence type="ECO:0000256" key="2">
    <source>
        <dbReference type="ARBA" id="ARBA00022679"/>
    </source>
</evidence>
<dbReference type="InterPro" id="IPR023213">
    <property type="entry name" value="CAT-like_dom_sf"/>
</dbReference>
<gene>
    <name evidence="4" type="ORF">RND81_09G180000</name>
</gene>
<keyword evidence="2" id="KW-0808">Transferase</keyword>
<comment type="caution">
    <text evidence="4">The sequence shown here is derived from an EMBL/GenBank/DDBJ whole genome shotgun (WGS) entry which is preliminary data.</text>
</comment>
<dbReference type="PANTHER" id="PTHR31642:SF11">
    <property type="entry name" value="SHIKIMATE O-HYDROXYCINNAMOYLTRANSFERASE"/>
    <property type="match status" value="1"/>
</dbReference>
<dbReference type="Gene3D" id="3.30.559.10">
    <property type="entry name" value="Chloramphenicol acetyltransferase-like domain"/>
    <property type="match status" value="2"/>
</dbReference>
<proteinExistence type="inferred from homology"/>
<sequence length="456" mass="51534">MTLKIKETLMIRPIKDTPRVTLELTRLDMIIRSPNSHTTIFFIYNPPNPSYKFDTETGKKALSQILVPFYPLAGRLKLNANNTRYIIDCAGQGALYVEAETTQSLSDFGDFGPGPELRKLVIPACDYTKDLSSIPLLMGQLTRFKCGGLCFGFALHHHVADGASLGLFLYSLLVLYRGFDCPLQPNHDRIIHLAPRNPPQIKYPHPEFDPPIPSFPPNGSLSGDSEKKQRLFKLTQEQIDKLKQEATSQLKDKCKITRLSTYEILTAHIWRSTCKARNLSPDQEVKLYIPVDGRFVLKNPTLPDEYFGNVLLFSICTLRVSEITTMPFSYVATKVHEAVRRMNDEEYLRSAIDYLETRPELPEPLMGFYKSMYPHLLVNSWAKMPLHLADFGFGLPRAFGNCDIKLEGLSFLISNPSDDGLSLAINLFADHMPLFEKNFYDTTSSCTSILASNGHN</sequence>
<name>A0AAW1IP02_SAPOF</name>
<evidence type="ECO:0000256" key="1">
    <source>
        <dbReference type="ARBA" id="ARBA00009861"/>
    </source>
</evidence>
<dbReference type="Proteomes" id="UP001443914">
    <property type="component" value="Unassembled WGS sequence"/>
</dbReference>
<dbReference type="InterPro" id="IPR050317">
    <property type="entry name" value="Plant_Fungal_Acyltransferase"/>
</dbReference>
<keyword evidence="3" id="KW-0012">Acyltransferase</keyword>
<dbReference type="EMBL" id="JBDFQZ010000009">
    <property type="protein sequence ID" value="KAK9691161.1"/>
    <property type="molecule type" value="Genomic_DNA"/>
</dbReference>
<dbReference type="GO" id="GO:0016747">
    <property type="term" value="F:acyltransferase activity, transferring groups other than amino-acyl groups"/>
    <property type="evidence" value="ECO:0007669"/>
    <property type="project" value="TreeGrafter"/>
</dbReference>
<dbReference type="PANTHER" id="PTHR31642">
    <property type="entry name" value="TRICHOTHECENE 3-O-ACETYLTRANSFERASE"/>
    <property type="match status" value="1"/>
</dbReference>
<organism evidence="4 5">
    <name type="scientific">Saponaria officinalis</name>
    <name type="common">Common soapwort</name>
    <name type="synonym">Lychnis saponaria</name>
    <dbReference type="NCBI Taxonomy" id="3572"/>
    <lineage>
        <taxon>Eukaryota</taxon>
        <taxon>Viridiplantae</taxon>
        <taxon>Streptophyta</taxon>
        <taxon>Embryophyta</taxon>
        <taxon>Tracheophyta</taxon>
        <taxon>Spermatophyta</taxon>
        <taxon>Magnoliopsida</taxon>
        <taxon>eudicotyledons</taxon>
        <taxon>Gunneridae</taxon>
        <taxon>Pentapetalae</taxon>
        <taxon>Caryophyllales</taxon>
        <taxon>Caryophyllaceae</taxon>
        <taxon>Caryophylleae</taxon>
        <taxon>Saponaria</taxon>
    </lineage>
</organism>
<evidence type="ECO:0000256" key="3">
    <source>
        <dbReference type="ARBA" id="ARBA00023315"/>
    </source>
</evidence>
<accession>A0AAW1IP02</accession>
<keyword evidence="5" id="KW-1185">Reference proteome</keyword>
<reference evidence="4" key="1">
    <citation type="submission" date="2024-03" db="EMBL/GenBank/DDBJ databases">
        <title>WGS assembly of Saponaria officinalis var. Norfolk2.</title>
        <authorList>
            <person name="Jenkins J."/>
            <person name="Shu S."/>
            <person name="Grimwood J."/>
            <person name="Barry K."/>
            <person name="Goodstein D."/>
            <person name="Schmutz J."/>
            <person name="Leebens-Mack J."/>
            <person name="Osbourn A."/>
        </authorList>
    </citation>
    <scope>NUCLEOTIDE SEQUENCE [LARGE SCALE GENOMIC DNA]</scope>
    <source>
        <strain evidence="4">JIC</strain>
    </source>
</reference>
<comment type="similarity">
    <text evidence="1">Belongs to the plant acyltransferase family.</text>
</comment>
<dbReference type="Pfam" id="PF02458">
    <property type="entry name" value="Transferase"/>
    <property type="match status" value="1"/>
</dbReference>
<protein>
    <submittedName>
        <fullName evidence="4">Uncharacterized protein</fullName>
    </submittedName>
</protein>
<evidence type="ECO:0000313" key="4">
    <source>
        <dbReference type="EMBL" id="KAK9691161.1"/>
    </source>
</evidence>
<dbReference type="SUPFAM" id="SSF52777">
    <property type="entry name" value="CoA-dependent acyltransferases"/>
    <property type="match status" value="2"/>
</dbReference>
<dbReference type="AlphaFoldDB" id="A0AAW1IP02"/>
<evidence type="ECO:0000313" key="5">
    <source>
        <dbReference type="Proteomes" id="UP001443914"/>
    </source>
</evidence>